<gene>
    <name evidence="1" type="ORF">TRUGW13939_02852</name>
</gene>
<dbReference type="SUPFAM" id="SSF50249">
    <property type="entry name" value="Nucleic acid-binding proteins"/>
    <property type="match status" value="1"/>
</dbReference>
<accession>A0A7H8QP68</accession>
<evidence type="ECO:0000313" key="1">
    <source>
        <dbReference type="EMBL" id="QKX55754.1"/>
    </source>
</evidence>
<protein>
    <submittedName>
        <fullName evidence="1">Uncharacterized protein</fullName>
    </submittedName>
</protein>
<dbReference type="Proteomes" id="UP000509510">
    <property type="component" value="Chromosome II"/>
</dbReference>
<reference evidence="2" key="1">
    <citation type="submission" date="2020-06" db="EMBL/GenBank/DDBJ databases">
        <title>A chromosome-scale genome assembly of Talaromyces rugulosus W13939.</title>
        <authorList>
            <person name="Wang B."/>
            <person name="Guo L."/>
            <person name="Ye K."/>
            <person name="Wang L."/>
        </authorList>
    </citation>
    <scope>NUCLEOTIDE SEQUENCE [LARGE SCALE GENOMIC DNA]</scope>
    <source>
        <strain evidence="2">W13939</strain>
    </source>
</reference>
<dbReference type="InterPro" id="IPR012340">
    <property type="entry name" value="NA-bd_OB-fold"/>
</dbReference>
<organism evidence="1 2">
    <name type="scientific">Talaromyces rugulosus</name>
    <name type="common">Penicillium rugulosum</name>
    <dbReference type="NCBI Taxonomy" id="121627"/>
    <lineage>
        <taxon>Eukaryota</taxon>
        <taxon>Fungi</taxon>
        <taxon>Dikarya</taxon>
        <taxon>Ascomycota</taxon>
        <taxon>Pezizomycotina</taxon>
        <taxon>Eurotiomycetes</taxon>
        <taxon>Eurotiomycetidae</taxon>
        <taxon>Eurotiales</taxon>
        <taxon>Trichocomaceae</taxon>
        <taxon>Talaromyces</taxon>
        <taxon>Talaromyces sect. Islandici</taxon>
    </lineage>
</organism>
<dbReference type="KEGG" id="trg:TRUGW13939_02852"/>
<dbReference type="GeneID" id="55990359"/>
<name>A0A7H8QP68_TALRU</name>
<evidence type="ECO:0000313" key="2">
    <source>
        <dbReference type="Proteomes" id="UP000509510"/>
    </source>
</evidence>
<dbReference type="AlphaFoldDB" id="A0A7H8QP68"/>
<dbReference type="OrthoDB" id="5378679at2759"/>
<dbReference type="RefSeq" id="XP_035341932.1">
    <property type="nucleotide sequence ID" value="XM_035486039.1"/>
</dbReference>
<proteinExistence type="predicted"/>
<sequence length="326" mass="36268">MGAPSGRLRWDEVDLLQAAVPPFHAPNKTSKSASSVAADNVKWRVLQGQQATDLVSAQDQDTLFLNTVDLQPKAPGDVLLSHFYEHSISIRDTHYLSDSSYDETTMSLDDSNAIESVASGDSHSNDTHFDFSGEIYDLGDIPNAAYLRSIIPQTMSVTLVVAVLGINPPRRVTARYSGQQFDILELVVGDETKTGFGVTFWLPVVERARQKKIDAERDDGYKKKLSGLRPRDIVLIRHVGLSFFQDRVYGQSLRKTMTKVDLLHRRPLDANDPGGIYSARTINAAKRENKLLYKVQVVHDWTMNFVGMKIQDRGGSAGRPLPPDTQ</sequence>
<keyword evidence="2" id="KW-1185">Reference proteome</keyword>
<dbReference type="EMBL" id="CP055899">
    <property type="protein sequence ID" value="QKX55754.1"/>
    <property type="molecule type" value="Genomic_DNA"/>
</dbReference>